<dbReference type="AlphaFoldDB" id="A0A0A9CL05"/>
<name>A0A0A9CL05_ARUDO</name>
<reference evidence="1" key="1">
    <citation type="submission" date="2014-09" db="EMBL/GenBank/DDBJ databases">
        <authorList>
            <person name="Magalhaes I.L.F."/>
            <person name="Oliveira U."/>
            <person name="Santos F.R."/>
            <person name="Vidigal T.H.D.A."/>
            <person name="Brescovit A.D."/>
            <person name="Santos A.J."/>
        </authorList>
    </citation>
    <scope>NUCLEOTIDE SEQUENCE</scope>
    <source>
        <tissue evidence="1">Shoot tissue taken approximately 20 cm above the soil surface</tissue>
    </source>
</reference>
<dbReference type="EMBL" id="GBRH01221619">
    <property type="protein sequence ID" value="JAD76276.1"/>
    <property type="molecule type" value="Transcribed_RNA"/>
</dbReference>
<accession>A0A0A9CL05</accession>
<proteinExistence type="predicted"/>
<protein>
    <submittedName>
        <fullName evidence="1">Uncharacterized protein</fullName>
    </submittedName>
</protein>
<reference evidence="1" key="2">
    <citation type="journal article" date="2015" name="Data Brief">
        <title>Shoot transcriptome of the giant reed, Arundo donax.</title>
        <authorList>
            <person name="Barrero R.A."/>
            <person name="Guerrero F.D."/>
            <person name="Moolhuijzen P."/>
            <person name="Goolsby J.A."/>
            <person name="Tidwell J."/>
            <person name="Bellgard S.E."/>
            <person name="Bellgard M.I."/>
        </authorList>
    </citation>
    <scope>NUCLEOTIDE SEQUENCE</scope>
    <source>
        <tissue evidence="1">Shoot tissue taken approximately 20 cm above the soil surface</tissue>
    </source>
</reference>
<organism evidence="1">
    <name type="scientific">Arundo donax</name>
    <name type="common">Giant reed</name>
    <name type="synonym">Donax arundinaceus</name>
    <dbReference type="NCBI Taxonomy" id="35708"/>
    <lineage>
        <taxon>Eukaryota</taxon>
        <taxon>Viridiplantae</taxon>
        <taxon>Streptophyta</taxon>
        <taxon>Embryophyta</taxon>
        <taxon>Tracheophyta</taxon>
        <taxon>Spermatophyta</taxon>
        <taxon>Magnoliopsida</taxon>
        <taxon>Liliopsida</taxon>
        <taxon>Poales</taxon>
        <taxon>Poaceae</taxon>
        <taxon>PACMAD clade</taxon>
        <taxon>Arundinoideae</taxon>
        <taxon>Arundineae</taxon>
        <taxon>Arundo</taxon>
    </lineage>
</organism>
<sequence length="46" mass="5199">MASTLVLLVSKVKLKQLLLPLESILSLEKQLISLSQLLMLATFKRF</sequence>
<evidence type="ECO:0000313" key="1">
    <source>
        <dbReference type="EMBL" id="JAD76276.1"/>
    </source>
</evidence>